<gene>
    <name evidence="6" type="ORF">RF11_12851</name>
</gene>
<proteinExistence type="inferred from homology"/>
<evidence type="ECO:0000256" key="2">
    <source>
        <dbReference type="ARBA" id="ARBA00022980"/>
    </source>
</evidence>
<evidence type="ECO:0000256" key="1">
    <source>
        <dbReference type="ARBA" id="ARBA00007102"/>
    </source>
</evidence>
<reference evidence="6 7" key="1">
    <citation type="journal article" date="2014" name="Genome Biol. Evol.">
        <title>The genome of the myxosporean Thelohanellus kitauei shows adaptations to nutrient acquisition within its fish host.</title>
        <authorList>
            <person name="Yang Y."/>
            <person name="Xiong J."/>
            <person name="Zhou Z."/>
            <person name="Huo F."/>
            <person name="Miao W."/>
            <person name="Ran C."/>
            <person name="Liu Y."/>
            <person name="Zhang J."/>
            <person name="Feng J."/>
            <person name="Wang M."/>
            <person name="Wang M."/>
            <person name="Wang L."/>
            <person name="Yao B."/>
        </authorList>
    </citation>
    <scope>NUCLEOTIDE SEQUENCE [LARGE SCALE GENOMIC DNA]</scope>
    <source>
        <strain evidence="6">Wuqing</strain>
    </source>
</reference>
<dbReference type="GO" id="GO:0005840">
    <property type="term" value="C:ribosome"/>
    <property type="evidence" value="ECO:0007669"/>
    <property type="project" value="UniProtKB-KW"/>
</dbReference>
<dbReference type="GO" id="GO:1990904">
    <property type="term" value="C:ribonucleoprotein complex"/>
    <property type="evidence" value="ECO:0007669"/>
    <property type="project" value="UniProtKB-KW"/>
</dbReference>
<name>A0A0C2MIE6_THEKT</name>
<dbReference type="EMBL" id="JWZT01005339">
    <property type="protein sequence ID" value="KII61436.1"/>
    <property type="molecule type" value="Genomic_DNA"/>
</dbReference>
<dbReference type="OrthoDB" id="10248551at2759"/>
<evidence type="ECO:0000313" key="6">
    <source>
        <dbReference type="EMBL" id="KII61436.1"/>
    </source>
</evidence>
<feature type="region of interest" description="Disordered" evidence="4">
    <location>
        <begin position="127"/>
        <end position="150"/>
    </location>
</feature>
<protein>
    <submittedName>
        <fullName evidence="6">40S ribosomal protein S20</fullName>
    </submittedName>
</protein>
<comment type="caution">
    <text evidence="6">The sequence shown here is derived from an EMBL/GenBank/DDBJ whole genome shotgun (WGS) entry which is preliminary data.</text>
</comment>
<feature type="compositionally biased region" description="Basic and acidic residues" evidence="4">
    <location>
        <begin position="135"/>
        <end position="150"/>
    </location>
</feature>
<dbReference type="Pfam" id="PF00338">
    <property type="entry name" value="Ribosomal_S10"/>
    <property type="match status" value="1"/>
</dbReference>
<evidence type="ECO:0000259" key="5">
    <source>
        <dbReference type="SMART" id="SM01403"/>
    </source>
</evidence>
<dbReference type="Gene3D" id="3.30.70.600">
    <property type="entry name" value="Ribosomal protein S10 domain"/>
    <property type="match status" value="1"/>
</dbReference>
<accession>A0A0C2MIE6</accession>
<dbReference type="AlphaFoldDB" id="A0A0C2MIE6"/>
<dbReference type="SUPFAM" id="SSF54999">
    <property type="entry name" value="Ribosomal protein S10"/>
    <property type="match status" value="1"/>
</dbReference>
<evidence type="ECO:0000256" key="4">
    <source>
        <dbReference type="SAM" id="MobiDB-lite"/>
    </source>
</evidence>
<keyword evidence="7" id="KW-1185">Reference proteome</keyword>
<evidence type="ECO:0000313" key="7">
    <source>
        <dbReference type="Proteomes" id="UP000031668"/>
    </source>
</evidence>
<dbReference type="InterPro" id="IPR027486">
    <property type="entry name" value="Ribosomal_uS10_dom"/>
</dbReference>
<dbReference type="OMA" id="DHFEMRV"/>
<dbReference type="InterPro" id="IPR036838">
    <property type="entry name" value="Ribosomal_uS10_dom_sf"/>
</dbReference>
<keyword evidence="2 6" id="KW-0689">Ribosomal protein</keyword>
<dbReference type="Proteomes" id="UP000031668">
    <property type="component" value="Unassembled WGS sequence"/>
</dbReference>
<organism evidence="6 7">
    <name type="scientific">Thelohanellus kitauei</name>
    <name type="common">Myxosporean</name>
    <dbReference type="NCBI Taxonomy" id="669202"/>
    <lineage>
        <taxon>Eukaryota</taxon>
        <taxon>Metazoa</taxon>
        <taxon>Cnidaria</taxon>
        <taxon>Myxozoa</taxon>
        <taxon>Myxosporea</taxon>
        <taxon>Bivalvulida</taxon>
        <taxon>Platysporina</taxon>
        <taxon>Myxobolidae</taxon>
        <taxon>Thelohanellus</taxon>
    </lineage>
</organism>
<dbReference type="InterPro" id="IPR001848">
    <property type="entry name" value="Ribosomal_uS10"/>
</dbReference>
<dbReference type="HAMAP" id="MF_00508">
    <property type="entry name" value="Ribosomal_uS10"/>
    <property type="match status" value="1"/>
</dbReference>
<dbReference type="GO" id="GO:0003735">
    <property type="term" value="F:structural constituent of ribosome"/>
    <property type="evidence" value="ECO:0007669"/>
    <property type="project" value="InterPro"/>
</dbReference>
<evidence type="ECO:0000256" key="3">
    <source>
        <dbReference type="ARBA" id="ARBA00023274"/>
    </source>
</evidence>
<sequence length="150" mass="16961">MMEVEQAKPVQTFKDTDPNRLAINKVRLTLCGTHKVDNMNLMSAKILEEAKKLNLKIKGPIRLPVKKLGITTRKTPCGEGSKTWDHYRMEIHKWIFDLFCSSEDVKKVISFQLGTNVTIDVTATVAKKGKSQGPEAKDDMEVDESKLKDE</sequence>
<feature type="domain" description="Small ribosomal subunit protein uS10" evidence="5">
    <location>
        <begin position="27"/>
        <end position="122"/>
    </location>
</feature>
<keyword evidence="3" id="KW-0687">Ribonucleoprotein</keyword>
<dbReference type="PANTHER" id="PTHR11700">
    <property type="entry name" value="30S RIBOSOMAL PROTEIN S10 FAMILY MEMBER"/>
    <property type="match status" value="1"/>
</dbReference>
<comment type="similarity">
    <text evidence="1">Belongs to the universal ribosomal protein uS10 family.</text>
</comment>
<dbReference type="SMART" id="SM01403">
    <property type="entry name" value="Ribosomal_S10"/>
    <property type="match status" value="1"/>
</dbReference>
<dbReference type="GO" id="GO:0006412">
    <property type="term" value="P:translation"/>
    <property type="evidence" value="ECO:0007669"/>
    <property type="project" value="InterPro"/>
</dbReference>